<feature type="compositionally biased region" description="Polar residues" evidence="1">
    <location>
        <begin position="1"/>
        <end position="20"/>
    </location>
</feature>
<gene>
    <name evidence="2" type="ORF">J2X12_002887</name>
</gene>
<reference evidence="2" key="1">
    <citation type="submission" date="2023-07" db="EMBL/GenBank/DDBJ databases">
        <title>Sorghum-associated microbial communities from plants grown in Nebraska, USA.</title>
        <authorList>
            <person name="Schachtman D."/>
        </authorList>
    </citation>
    <scope>NUCLEOTIDE SEQUENCE</scope>
    <source>
        <strain evidence="2">BE261</strain>
    </source>
</reference>
<sequence length="175" mass="18838">MPNGETNGVPQEGTTEQQAAPSADALAGLPEEFKWLAKEVTTARNEAARYRTERNDLRKSLEGAVTVEDFEAAKSEWDGKVKTLVRQQIIKDHKLPDDLAELLKGDDEASLAEHAAKLAKYVPKEPEASAVEPAVEPEAPTPPPLPPVGGRDPGASADDVEPADLVKLAKSQNFH</sequence>
<protein>
    <recommendedName>
        <fullName evidence="4">Scaffolding protein</fullName>
    </recommendedName>
</protein>
<dbReference type="EMBL" id="JAVDWN010000010">
    <property type="protein sequence ID" value="MDR7164849.1"/>
    <property type="molecule type" value="Genomic_DNA"/>
</dbReference>
<dbReference type="RefSeq" id="WP_310114094.1">
    <property type="nucleotide sequence ID" value="NZ_JAVDTN010000017.1"/>
</dbReference>
<organism evidence="2 3">
    <name type="scientific">Pseudarthrobacter oxydans</name>
    <name type="common">Arthrobacter oxydans</name>
    <dbReference type="NCBI Taxonomy" id="1671"/>
    <lineage>
        <taxon>Bacteria</taxon>
        <taxon>Bacillati</taxon>
        <taxon>Actinomycetota</taxon>
        <taxon>Actinomycetes</taxon>
        <taxon>Micrococcales</taxon>
        <taxon>Micrococcaceae</taxon>
        <taxon>Pseudarthrobacter</taxon>
    </lineage>
</organism>
<proteinExistence type="predicted"/>
<dbReference type="AlphaFoldDB" id="A0AAW8NEN5"/>
<evidence type="ECO:0000313" key="2">
    <source>
        <dbReference type="EMBL" id="MDR7164849.1"/>
    </source>
</evidence>
<evidence type="ECO:0008006" key="4">
    <source>
        <dbReference type="Google" id="ProtNLM"/>
    </source>
</evidence>
<comment type="caution">
    <text evidence="2">The sequence shown here is derived from an EMBL/GenBank/DDBJ whole genome shotgun (WGS) entry which is preliminary data.</text>
</comment>
<feature type="region of interest" description="Disordered" evidence="1">
    <location>
        <begin position="121"/>
        <end position="175"/>
    </location>
</feature>
<evidence type="ECO:0000313" key="3">
    <source>
        <dbReference type="Proteomes" id="UP001262032"/>
    </source>
</evidence>
<accession>A0AAW8NEN5</accession>
<evidence type="ECO:0000256" key="1">
    <source>
        <dbReference type="SAM" id="MobiDB-lite"/>
    </source>
</evidence>
<feature type="compositionally biased region" description="Low complexity" evidence="1">
    <location>
        <begin position="128"/>
        <end position="138"/>
    </location>
</feature>
<dbReference type="GeneID" id="97424200"/>
<feature type="region of interest" description="Disordered" evidence="1">
    <location>
        <begin position="1"/>
        <end position="26"/>
    </location>
</feature>
<dbReference type="Proteomes" id="UP001262032">
    <property type="component" value="Unassembled WGS sequence"/>
</dbReference>
<name>A0AAW8NEN5_PSEOX</name>